<feature type="signal peptide" evidence="1">
    <location>
        <begin position="1"/>
        <end position="22"/>
    </location>
</feature>
<gene>
    <name evidence="3" type="ORF">LZC94_35680</name>
</gene>
<dbReference type="Pfam" id="PF01979">
    <property type="entry name" value="Amidohydro_1"/>
    <property type="match status" value="1"/>
</dbReference>
<dbReference type="InterPro" id="IPR006680">
    <property type="entry name" value="Amidohydro-rel"/>
</dbReference>
<dbReference type="InterPro" id="IPR011059">
    <property type="entry name" value="Metal-dep_hydrolase_composite"/>
</dbReference>
<dbReference type="SUPFAM" id="SSF51338">
    <property type="entry name" value="Composite domain of metallo-dependent hydrolases"/>
    <property type="match status" value="1"/>
</dbReference>
<name>A0ABZ2LQI1_9BACT</name>
<evidence type="ECO:0000256" key="1">
    <source>
        <dbReference type="SAM" id="SignalP"/>
    </source>
</evidence>
<dbReference type="SUPFAM" id="SSF51556">
    <property type="entry name" value="Metallo-dependent hydrolases"/>
    <property type="match status" value="1"/>
</dbReference>
<dbReference type="EMBL" id="CP089984">
    <property type="protein sequence ID" value="WXB13174.1"/>
    <property type="molecule type" value="Genomic_DNA"/>
</dbReference>
<evidence type="ECO:0000313" key="3">
    <source>
        <dbReference type="EMBL" id="WXB13174.1"/>
    </source>
</evidence>
<dbReference type="Gene3D" id="3.20.20.140">
    <property type="entry name" value="Metal-dependent hydrolases"/>
    <property type="match status" value="2"/>
</dbReference>
<protein>
    <submittedName>
        <fullName evidence="3">Amidohydrolase family protein</fullName>
    </submittedName>
</protein>
<evidence type="ECO:0000313" key="4">
    <source>
        <dbReference type="Proteomes" id="UP001370348"/>
    </source>
</evidence>
<dbReference type="RefSeq" id="WP_394822794.1">
    <property type="nucleotide sequence ID" value="NZ_CP089984.1"/>
</dbReference>
<keyword evidence="4" id="KW-1185">Reference proteome</keyword>
<dbReference type="PROSITE" id="PS51257">
    <property type="entry name" value="PROKAR_LIPOPROTEIN"/>
    <property type="match status" value="1"/>
</dbReference>
<dbReference type="Proteomes" id="UP001370348">
    <property type="component" value="Chromosome"/>
</dbReference>
<dbReference type="PANTHER" id="PTHR43135">
    <property type="entry name" value="ALPHA-D-RIBOSE 1-METHYLPHOSPHONATE 5-TRIPHOSPHATE DIPHOSPHATASE"/>
    <property type="match status" value="1"/>
</dbReference>
<keyword evidence="1" id="KW-0732">Signal</keyword>
<dbReference type="Gene3D" id="2.30.40.10">
    <property type="entry name" value="Urease, subunit C, domain 1"/>
    <property type="match status" value="2"/>
</dbReference>
<feature type="chain" id="PRO_5046960718" evidence="1">
    <location>
        <begin position="23"/>
        <end position="442"/>
    </location>
</feature>
<organism evidence="3 4">
    <name type="scientific">Pendulispora albinea</name>
    <dbReference type="NCBI Taxonomy" id="2741071"/>
    <lineage>
        <taxon>Bacteria</taxon>
        <taxon>Pseudomonadati</taxon>
        <taxon>Myxococcota</taxon>
        <taxon>Myxococcia</taxon>
        <taxon>Myxococcales</taxon>
        <taxon>Sorangiineae</taxon>
        <taxon>Pendulisporaceae</taxon>
        <taxon>Pendulispora</taxon>
    </lineage>
</organism>
<dbReference type="PANTHER" id="PTHR43135:SF3">
    <property type="entry name" value="ALPHA-D-RIBOSE 1-METHYLPHOSPHONATE 5-TRIPHOSPHATE DIPHOSPHATASE"/>
    <property type="match status" value="1"/>
</dbReference>
<feature type="domain" description="Amidohydrolase-related" evidence="2">
    <location>
        <begin position="189"/>
        <end position="440"/>
    </location>
</feature>
<proteinExistence type="predicted"/>
<dbReference type="InterPro" id="IPR032466">
    <property type="entry name" value="Metal_Hydrolase"/>
</dbReference>
<evidence type="ECO:0000259" key="2">
    <source>
        <dbReference type="Pfam" id="PF01979"/>
    </source>
</evidence>
<dbReference type="InterPro" id="IPR051781">
    <property type="entry name" value="Metallo-dep_Hydrolase"/>
</dbReference>
<reference evidence="3 4" key="1">
    <citation type="submission" date="2021-12" db="EMBL/GenBank/DDBJ databases">
        <title>Discovery of the Pendulisporaceae a myxobacterial family with distinct sporulation behavior and unique specialized metabolism.</title>
        <authorList>
            <person name="Garcia R."/>
            <person name="Popoff A."/>
            <person name="Bader C.D."/>
            <person name="Loehr J."/>
            <person name="Walesch S."/>
            <person name="Walt C."/>
            <person name="Boldt J."/>
            <person name="Bunk B."/>
            <person name="Haeckl F.J.F.P.J."/>
            <person name="Gunesch A.P."/>
            <person name="Birkelbach J."/>
            <person name="Nuebel U."/>
            <person name="Pietschmann T."/>
            <person name="Bach T."/>
            <person name="Mueller R."/>
        </authorList>
    </citation>
    <scope>NUCLEOTIDE SEQUENCE [LARGE SCALE GENOMIC DNA]</scope>
    <source>
        <strain evidence="3 4">MSr11954</strain>
    </source>
</reference>
<sequence length="442" mass="47401">MMKKIHWLSAAAISAFIGIAAAGCQGGDPADDGKRTSLGLHEVNPVPSGDPSKPVAVVGATLIDGRGNPPVEDAVVLVRGDRILAAGSKERVRVPADAEIVDAHGLTLLPGLIDAFFTIDGDNELPSLFLQHGITAVRDPGQWIEAYDVPRGSNVPIPRLFLTGPHLDSPPPAYPTDSFIVRDGEEAEIAVNRFVDQGASAIKAYFRLPVGLIRSVADAAHARGVPVTAHLEIVDARDAIRAGVDGIEFVTSFGPSLLPTREAEKYRQAVIADNKARSEGRYQVWSSVDLSSPRVGEVLGLLATKGTYFVPGLEAFERRPGDDQTTEAHVRAFRNMLAFVGQAHARGVRIAVGSHSSGPHGERGWGYQHELELLVESGMSPMDAIVAGTSRNAQFFHADDRLGSIEKGKSADLVLLEGDPLQNIRAMRNIRRVMLNGRWVTP</sequence>
<accession>A0ABZ2LQI1</accession>